<comment type="similarity">
    <text evidence="1">Belongs to the DnaB/DnaD family.</text>
</comment>
<keyword evidence="5" id="KW-0547">Nucleotide-binding</keyword>
<accession>A0A415EPF1</accession>
<dbReference type="EMBL" id="QRMZ01000023">
    <property type="protein sequence ID" value="RHK04917.1"/>
    <property type="molecule type" value="Genomic_DNA"/>
</dbReference>
<organism evidence="5 6">
    <name type="scientific">Enterococcus casseliflavus</name>
    <name type="common">Enterococcus flavescens</name>
    <dbReference type="NCBI Taxonomy" id="37734"/>
    <lineage>
        <taxon>Bacteria</taxon>
        <taxon>Bacillati</taxon>
        <taxon>Bacillota</taxon>
        <taxon>Bacilli</taxon>
        <taxon>Lactobacillales</taxon>
        <taxon>Enterococcaceae</taxon>
        <taxon>Enterococcus</taxon>
    </lineage>
</organism>
<dbReference type="InterPro" id="IPR006343">
    <property type="entry name" value="DnaB/C_C"/>
</dbReference>
<evidence type="ECO:0000313" key="5">
    <source>
        <dbReference type="EMBL" id="RHK04917.1"/>
    </source>
</evidence>
<proteinExistence type="inferred from homology"/>
<feature type="domain" description="DnaB/C C-terminal" evidence="3">
    <location>
        <begin position="320"/>
        <end position="394"/>
    </location>
</feature>
<sequence length="458" mass="52217">MGNSLPNQSYKVFKSRPLTTEGKDALIYLYQPIIESDALALYLTLASDVQAQSFSGEESMTTVHLDILNAMNAGMPRFIKAKQNLEGIGLLKSYEKADAQNGSSYLYWLQEPVHPAAFFQDELYAYLLLERVGERKFNQLVKLYQPKQCSLTDYQEVTQSFSVAYGLNTARFASHEETLQAVSDSFQETKANLVLDEKQLDWDFLLYEAQRRYIRAANFTPSFRQKLVLYHSLYGYDVLELLDLMADNVSLTTGEVDQKKLEQAIMKKSRQTFTKTSKREDPQAESQLRRFNTLKQNGFSENDVLLIQESENNAPIAFLKAIKAEKNSFMTDSEQWLIKSLVERSPLPNSVINVLVHYVLVVQNNAALSGNYVNNIAAQWSELKIGTAEDAIKHVRSLVRSAKEKRSRPQTSGKKIIREEKLPSWAEKPVEETALTPERQAELDKKLQNYLHKKAGDK</sequence>
<evidence type="ECO:0000256" key="2">
    <source>
        <dbReference type="SAM" id="MobiDB-lite"/>
    </source>
</evidence>
<dbReference type="Proteomes" id="UP000286288">
    <property type="component" value="Unassembled WGS sequence"/>
</dbReference>
<name>A0A415EPF1_ENTCA</name>
<evidence type="ECO:0000259" key="3">
    <source>
        <dbReference type="Pfam" id="PF07261"/>
    </source>
</evidence>
<dbReference type="Pfam" id="PF07261">
    <property type="entry name" value="DnaB_2"/>
    <property type="match status" value="1"/>
</dbReference>
<keyword evidence="5" id="KW-0378">Hydrolase</keyword>
<evidence type="ECO:0000259" key="4">
    <source>
        <dbReference type="Pfam" id="PF25888"/>
    </source>
</evidence>
<protein>
    <submittedName>
        <fullName evidence="5">Helicase DnaB</fullName>
    </submittedName>
</protein>
<dbReference type="GO" id="GO:0004386">
    <property type="term" value="F:helicase activity"/>
    <property type="evidence" value="ECO:0007669"/>
    <property type="project" value="UniProtKB-KW"/>
</dbReference>
<evidence type="ECO:0000313" key="6">
    <source>
        <dbReference type="Proteomes" id="UP000286288"/>
    </source>
</evidence>
<evidence type="ECO:0000256" key="1">
    <source>
        <dbReference type="ARBA" id="ARBA00093462"/>
    </source>
</evidence>
<dbReference type="Pfam" id="PF25888">
    <property type="entry name" value="WHD_DnaB"/>
    <property type="match status" value="1"/>
</dbReference>
<keyword evidence="5" id="KW-0347">Helicase</keyword>
<keyword evidence="5" id="KW-0067">ATP-binding</keyword>
<dbReference type="InterPro" id="IPR058660">
    <property type="entry name" value="WHD_DnaB"/>
</dbReference>
<comment type="caution">
    <text evidence="5">The sequence shown here is derived from an EMBL/GenBank/DDBJ whole genome shotgun (WGS) entry which is preliminary data.</text>
</comment>
<reference evidence="5 6" key="1">
    <citation type="submission" date="2018-08" db="EMBL/GenBank/DDBJ databases">
        <title>A genome reference for cultivated species of the human gut microbiota.</title>
        <authorList>
            <person name="Zou Y."/>
            <person name="Xue W."/>
            <person name="Luo G."/>
        </authorList>
    </citation>
    <scope>NUCLEOTIDE SEQUENCE [LARGE SCALE GENOMIC DNA]</scope>
    <source>
        <strain evidence="5 6">AF48-16</strain>
    </source>
</reference>
<feature type="domain" description="Replicative helicase loading/DNA remodeling protein DnaB N-terminal winged helix" evidence="4">
    <location>
        <begin position="6"/>
        <end position="201"/>
    </location>
</feature>
<feature type="region of interest" description="Disordered" evidence="2">
    <location>
        <begin position="402"/>
        <end position="421"/>
    </location>
</feature>
<gene>
    <name evidence="5" type="ORF">DW084_14945</name>
</gene>
<dbReference type="AlphaFoldDB" id="A0A415EPF1"/>